<gene>
    <name evidence="5" type="ORF">NLU13_4886</name>
</gene>
<dbReference type="Pfam" id="PF12796">
    <property type="entry name" value="Ank_2"/>
    <property type="match status" value="1"/>
</dbReference>
<dbReference type="PANTHER" id="PTHR10039:SF16">
    <property type="entry name" value="GPI INOSITOL-DEACYLASE"/>
    <property type="match status" value="1"/>
</dbReference>
<feature type="domain" description="Nephrocystin 3-like N-terminal" evidence="4">
    <location>
        <begin position="192"/>
        <end position="364"/>
    </location>
</feature>
<protein>
    <submittedName>
        <fullName evidence="5">Uncharacterized protein</fullName>
    </submittedName>
</protein>
<proteinExistence type="predicted"/>
<dbReference type="PANTHER" id="PTHR10039">
    <property type="entry name" value="AMELOGENIN"/>
    <property type="match status" value="1"/>
</dbReference>
<dbReference type="InterPro" id="IPR054471">
    <property type="entry name" value="GPIID_WHD"/>
</dbReference>
<dbReference type="SUPFAM" id="SSF52540">
    <property type="entry name" value="P-loop containing nucleoside triphosphate hydrolases"/>
    <property type="match status" value="1"/>
</dbReference>
<evidence type="ECO:0000256" key="2">
    <source>
        <dbReference type="PROSITE-ProRule" id="PRU00023"/>
    </source>
</evidence>
<dbReference type="InterPro" id="IPR027417">
    <property type="entry name" value="P-loop_NTPase"/>
</dbReference>
<dbReference type="SUPFAM" id="SSF48403">
    <property type="entry name" value="Ankyrin repeat"/>
    <property type="match status" value="1"/>
</dbReference>
<keyword evidence="6" id="KW-1185">Reference proteome</keyword>
<evidence type="ECO:0000313" key="6">
    <source>
        <dbReference type="Proteomes" id="UP001175261"/>
    </source>
</evidence>
<feature type="repeat" description="ANK" evidence="2">
    <location>
        <begin position="696"/>
        <end position="728"/>
    </location>
</feature>
<dbReference type="EMBL" id="JAPDFR010000003">
    <property type="protein sequence ID" value="KAK0388643.1"/>
    <property type="molecule type" value="Genomic_DNA"/>
</dbReference>
<sequence>MAEVFTVLEAGLAISEIIKKLYTYARGVKNAKDDIRTLTQELLALKAALDHFDLHSRQDLAPDLRSQADDVLALTTETLNGITARLERTKTSRLRDAVESAKWPFQAGEVRKHIQTIDRAKSWFIMVILRDSSDATGEVVEELRSLVQLVEHDILERREASLVKETGKMLRWLAPFDSRAQLEKATRGKTPGTGRWVLEDKAIRAWMDPESVGELHKPFVWISGKSGSGKTVLFSTIVDELSSICRQDSPPKRLLGYHCCSLDEAASQQLPNILGSILAAVGAVQPALLQQVSRRRHATPNLVPQNDLSLDEIKAVFDTVAASTSCLYVLVDAVNEAPGTRELLIDVLEELCREHTNLKILVTCTGEPTKTSDILQYRPMDSLQVDSDIHLYIQDRLNTERGFANLSPTMRQHILDKITIDAQGMFRWAKLCLDRLSVLRTGRDMRDALADMPRTLNDTYTNILDRIPDYDRPLARETLLWLCFSVRPLRLSELAEAVILREDDIVIYDDARLTNNATLLDICNGLVVRNGLFLTLAHDSVRSFLTGDHIKQTSAAYFAIDANQAHAHIMSRCLTYLRLSPFSSGPVNSLPLLRERQQQHPLLSYATTSWPIHSERFPLQASDEQQILDFFATKGQGTNESSFDSWVQFLLQETNPHNIQRSQPIYYAASFNMVAILRILTRPELGIDVDSRGGRFGSTPLFVAVWRQNWEAAELLLRAGADPLAWDAADTAYTLTAQRGATRVLALMDEMLEKRKEDERKRAAKEEQQRELVYRLHAR</sequence>
<dbReference type="Pfam" id="PF22939">
    <property type="entry name" value="WHD_GPIID"/>
    <property type="match status" value="1"/>
</dbReference>
<dbReference type="SMART" id="SM00248">
    <property type="entry name" value="ANK"/>
    <property type="match status" value="2"/>
</dbReference>
<dbReference type="Pfam" id="PF24883">
    <property type="entry name" value="NPHP3_N"/>
    <property type="match status" value="1"/>
</dbReference>
<organism evidence="5 6">
    <name type="scientific">Sarocladium strictum</name>
    <name type="common">Black bundle disease fungus</name>
    <name type="synonym">Acremonium strictum</name>
    <dbReference type="NCBI Taxonomy" id="5046"/>
    <lineage>
        <taxon>Eukaryota</taxon>
        <taxon>Fungi</taxon>
        <taxon>Dikarya</taxon>
        <taxon>Ascomycota</taxon>
        <taxon>Pezizomycotina</taxon>
        <taxon>Sordariomycetes</taxon>
        <taxon>Hypocreomycetidae</taxon>
        <taxon>Hypocreales</taxon>
        <taxon>Sarocladiaceae</taxon>
        <taxon>Sarocladium</taxon>
    </lineage>
</organism>
<feature type="domain" description="GPI inositol-deacylase winged helix" evidence="3">
    <location>
        <begin position="473"/>
        <end position="560"/>
    </location>
</feature>
<dbReference type="InterPro" id="IPR036770">
    <property type="entry name" value="Ankyrin_rpt-contain_sf"/>
</dbReference>
<dbReference type="Gene3D" id="1.25.40.20">
    <property type="entry name" value="Ankyrin repeat-containing domain"/>
    <property type="match status" value="1"/>
</dbReference>
<comment type="caution">
    <text evidence="5">The sequence shown here is derived from an EMBL/GenBank/DDBJ whole genome shotgun (WGS) entry which is preliminary data.</text>
</comment>
<dbReference type="PROSITE" id="PS50297">
    <property type="entry name" value="ANK_REP_REGION"/>
    <property type="match status" value="1"/>
</dbReference>
<reference evidence="5" key="1">
    <citation type="submission" date="2022-10" db="EMBL/GenBank/DDBJ databases">
        <title>Determination and structural analysis of whole genome sequence of Sarocladium strictum F4-1.</title>
        <authorList>
            <person name="Hu L."/>
            <person name="Jiang Y."/>
        </authorList>
    </citation>
    <scope>NUCLEOTIDE SEQUENCE</scope>
    <source>
        <strain evidence="5">F4-1</strain>
    </source>
</reference>
<dbReference type="InterPro" id="IPR002110">
    <property type="entry name" value="Ankyrin_rpt"/>
</dbReference>
<keyword evidence="2" id="KW-0040">ANK repeat</keyword>
<dbReference type="Proteomes" id="UP001175261">
    <property type="component" value="Unassembled WGS sequence"/>
</dbReference>
<evidence type="ECO:0000259" key="3">
    <source>
        <dbReference type="Pfam" id="PF22939"/>
    </source>
</evidence>
<dbReference type="AlphaFoldDB" id="A0AA39GJR2"/>
<dbReference type="PROSITE" id="PS50088">
    <property type="entry name" value="ANK_REPEAT"/>
    <property type="match status" value="1"/>
</dbReference>
<evidence type="ECO:0000256" key="1">
    <source>
        <dbReference type="ARBA" id="ARBA00022737"/>
    </source>
</evidence>
<evidence type="ECO:0000313" key="5">
    <source>
        <dbReference type="EMBL" id="KAK0388643.1"/>
    </source>
</evidence>
<accession>A0AA39GJR2</accession>
<dbReference type="InterPro" id="IPR056884">
    <property type="entry name" value="NPHP3-like_N"/>
</dbReference>
<name>A0AA39GJR2_SARSR</name>
<dbReference type="Gene3D" id="3.40.50.300">
    <property type="entry name" value="P-loop containing nucleotide triphosphate hydrolases"/>
    <property type="match status" value="1"/>
</dbReference>
<evidence type="ECO:0000259" key="4">
    <source>
        <dbReference type="Pfam" id="PF24883"/>
    </source>
</evidence>
<keyword evidence="1" id="KW-0677">Repeat</keyword>